<accession>A0A2G5T8N7</accession>
<keyword evidence="1" id="KW-0472">Membrane</keyword>
<name>A0A2G5T8N7_9PELO</name>
<feature type="transmembrane region" description="Helical" evidence="1">
    <location>
        <begin position="32"/>
        <end position="55"/>
    </location>
</feature>
<dbReference type="EMBL" id="PDUG01000005">
    <property type="protein sequence ID" value="PIC23446.1"/>
    <property type="molecule type" value="Genomic_DNA"/>
</dbReference>
<dbReference type="Pfam" id="PF10326">
    <property type="entry name" value="7TM_GPCR_Str"/>
    <property type="match status" value="1"/>
</dbReference>
<evidence type="ECO:0000313" key="3">
    <source>
        <dbReference type="Proteomes" id="UP000230233"/>
    </source>
</evidence>
<dbReference type="AlphaFoldDB" id="A0A2G5T8N7"/>
<reference evidence="3" key="1">
    <citation type="submission" date="2017-10" db="EMBL/GenBank/DDBJ databases">
        <title>Rapid genome shrinkage in a self-fertile nematode reveals novel sperm competition proteins.</title>
        <authorList>
            <person name="Yin D."/>
            <person name="Schwarz E.M."/>
            <person name="Thomas C.G."/>
            <person name="Felde R.L."/>
            <person name="Korf I.F."/>
            <person name="Cutter A.D."/>
            <person name="Schartner C.M."/>
            <person name="Ralston E.J."/>
            <person name="Meyer B.J."/>
            <person name="Haag E.S."/>
        </authorList>
    </citation>
    <scope>NUCLEOTIDE SEQUENCE [LARGE SCALE GENOMIC DNA]</scope>
    <source>
        <strain evidence="3">JU1422</strain>
    </source>
</reference>
<sequence>MYGVIISFLAVQFVYRACVLTTPKWTKKFDGWKLSIWVFYVFIMGIVWSTGVEIAHPDEEVYQYSEKEILANYGVHVRNIPMFSILAYVKKNGLLVRKNILSVPER</sequence>
<keyword evidence="1" id="KW-1133">Transmembrane helix</keyword>
<organism evidence="2 3">
    <name type="scientific">Caenorhabditis nigoni</name>
    <dbReference type="NCBI Taxonomy" id="1611254"/>
    <lineage>
        <taxon>Eukaryota</taxon>
        <taxon>Metazoa</taxon>
        <taxon>Ecdysozoa</taxon>
        <taxon>Nematoda</taxon>
        <taxon>Chromadorea</taxon>
        <taxon>Rhabditida</taxon>
        <taxon>Rhabditina</taxon>
        <taxon>Rhabditomorpha</taxon>
        <taxon>Rhabditoidea</taxon>
        <taxon>Rhabditidae</taxon>
        <taxon>Peloderinae</taxon>
        <taxon>Caenorhabditis</taxon>
    </lineage>
</organism>
<evidence type="ECO:0000256" key="1">
    <source>
        <dbReference type="SAM" id="Phobius"/>
    </source>
</evidence>
<dbReference type="PANTHER" id="PTHR46000:SF10">
    <property type="entry name" value="SEVEN TM RECEPTOR"/>
    <property type="match status" value="1"/>
</dbReference>
<protein>
    <submittedName>
        <fullName evidence="2">Uncharacterized protein</fullName>
    </submittedName>
</protein>
<comment type="caution">
    <text evidence="2">The sequence shown here is derived from an EMBL/GenBank/DDBJ whole genome shotgun (WGS) entry which is preliminary data.</text>
</comment>
<dbReference type="OrthoDB" id="5820288at2759"/>
<dbReference type="PANTHER" id="PTHR46000">
    <property type="entry name" value="SEVEN TM RECEPTOR-RELATED"/>
    <property type="match status" value="1"/>
</dbReference>
<dbReference type="Proteomes" id="UP000230233">
    <property type="component" value="Chromosome V"/>
</dbReference>
<evidence type="ECO:0000313" key="2">
    <source>
        <dbReference type="EMBL" id="PIC23446.1"/>
    </source>
</evidence>
<gene>
    <name evidence="2" type="primary">Cnig_chr_V.g17146</name>
    <name evidence="2" type="ORF">B9Z55_017146</name>
</gene>
<dbReference type="InterPro" id="IPR019428">
    <property type="entry name" value="7TM_GPCR_serpentine_rcpt_Str"/>
</dbReference>
<keyword evidence="1" id="KW-0812">Transmembrane</keyword>
<keyword evidence="3" id="KW-1185">Reference proteome</keyword>
<proteinExistence type="predicted"/>